<feature type="domain" description="Flagellar hook-length control protein-like C-terminal" evidence="1">
    <location>
        <begin position="471"/>
        <end position="543"/>
    </location>
</feature>
<keyword evidence="2" id="KW-0969">Cilium</keyword>
<proteinExistence type="predicted"/>
<dbReference type="InterPro" id="IPR021136">
    <property type="entry name" value="Flagellar_hook_control-like_C"/>
</dbReference>
<organism evidence="2 3">
    <name type="scientific">Roseburia amylophila</name>
    <dbReference type="NCBI Taxonomy" id="2981794"/>
    <lineage>
        <taxon>Bacteria</taxon>
        <taxon>Bacillati</taxon>
        <taxon>Bacillota</taxon>
        <taxon>Clostridia</taxon>
        <taxon>Lachnospirales</taxon>
        <taxon>Lachnospiraceae</taxon>
        <taxon>Roseburia</taxon>
    </lineage>
</organism>
<sequence>MQISDMLAQYNRSSATGATATAPQQGVQQLVSAVREMTVGNVFEGTVNDIKNGTVTLGLANGQTVQARIAAGVQLAVGQAMFFQVKSNDGTTVEIRPYTNGNLNNPTLLKALDAAGIPAEPRMIDMVNSMMEEQMSIGRESLMDMARSISAYPDADIKSLVLMHKLDIPMSEEFIRQFENYKSDQAAITSQFDDVLESIGKLYQNENLSETEALELGSRIYQVLKQDGSLDMSVIVKEGVQKGSWSPVELQEGAILDGTSEFAATEITGTELAEAETIAGSIEETLDGVQYYARGSVGALFTEGQMKDFSNLLKEFPQLAGSKLFTAEGTLNGNLSTGAFLKELHQALDEIMGLTGGSAKKLFSGKEYQKVLEYEVKQQWTLKPEEIKGDAVKHLYEKMENQMQKMQELVQESGQSNTSLAKAVSNLQGNIEFMNQINNAYHYVQIPLRMSNQNAHGDLFVYTNKSGVDRPDGELSAFLHLDMDNLGATDVSVRMKDRKVHTNFYLEDEKSYDLIEEHMAELMQRLQKKGYSCTVQVENQSGKKNLVEDFMQQEHPSAGILHRYSFDMRA</sequence>
<keyword evidence="2" id="KW-0966">Cell projection</keyword>
<dbReference type="Gene3D" id="3.30.750.140">
    <property type="match status" value="1"/>
</dbReference>
<dbReference type="Pfam" id="PF02120">
    <property type="entry name" value="Flg_hook"/>
    <property type="match status" value="1"/>
</dbReference>
<name>A0AAW4W7H2_9FIRM</name>
<dbReference type="RefSeq" id="WP_227709343.1">
    <property type="nucleotide sequence ID" value="NZ_JAJEQW010000001.1"/>
</dbReference>
<comment type="caution">
    <text evidence="2">The sequence shown here is derived from an EMBL/GenBank/DDBJ whole genome shotgun (WGS) entry which is preliminary data.</text>
</comment>
<dbReference type="Proteomes" id="UP001198893">
    <property type="component" value="Unassembled WGS sequence"/>
</dbReference>
<evidence type="ECO:0000259" key="1">
    <source>
        <dbReference type="Pfam" id="PF02120"/>
    </source>
</evidence>
<protein>
    <submittedName>
        <fullName evidence="2">Flagellar hook-length control protein FliK</fullName>
    </submittedName>
</protein>
<evidence type="ECO:0000313" key="3">
    <source>
        <dbReference type="Proteomes" id="UP001198893"/>
    </source>
</evidence>
<accession>A0AAW4W7H2</accession>
<dbReference type="EMBL" id="JAJEQW010000001">
    <property type="protein sequence ID" value="MCC2240708.1"/>
    <property type="molecule type" value="Genomic_DNA"/>
</dbReference>
<reference evidence="2" key="1">
    <citation type="submission" date="2021-10" db="EMBL/GenBank/DDBJ databases">
        <title>Anaerobic single-cell dispensing facilitates the cultivation of human gut bacteria.</title>
        <authorList>
            <person name="Afrizal A."/>
        </authorList>
    </citation>
    <scope>NUCLEOTIDE SEQUENCE</scope>
    <source>
        <strain evidence="2">CLA-AA-H204</strain>
    </source>
</reference>
<evidence type="ECO:0000313" key="2">
    <source>
        <dbReference type="EMBL" id="MCC2240708.1"/>
    </source>
</evidence>
<keyword evidence="2" id="KW-0282">Flagellum</keyword>
<dbReference type="AlphaFoldDB" id="A0AAW4W7H2"/>
<gene>
    <name evidence="2" type="ORF">LKD47_00130</name>
</gene>
<dbReference type="InterPro" id="IPR038610">
    <property type="entry name" value="FliK-like_C_sf"/>
</dbReference>